<name>A0A819BQ56_9BILA</name>
<dbReference type="EMBL" id="CAJNOO010005982">
    <property type="protein sequence ID" value="CAF1435812.1"/>
    <property type="molecule type" value="Genomic_DNA"/>
</dbReference>
<comment type="caution">
    <text evidence="3">The sequence shown here is derived from an EMBL/GenBank/DDBJ whole genome shotgun (WGS) entry which is preliminary data.</text>
</comment>
<evidence type="ECO:0000313" key="5">
    <source>
        <dbReference type="EMBL" id="CAF4108902.1"/>
    </source>
</evidence>
<dbReference type="Proteomes" id="UP000663823">
    <property type="component" value="Unassembled WGS sequence"/>
</dbReference>
<reference evidence="3" key="1">
    <citation type="submission" date="2021-02" db="EMBL/GenBank/DDBJ databases">
        <authorList>
            <person name="Nowell W R."/>
        </authorList>
    </citation>
    <scope>NUCLEOTIDE SEQUENCE</scope>
</reference>
<dbReference type="EMBL" id="CAJOAX010002497">
    <property type="protein sequence ID" value="CAF3800596.1"/>
    <property type="molecule type" value="Genomic_DNA"/>
</dbReference>
<evidence type="ECO:0000313" key="6">
    <source>
        <dbReference type="Proteomes" id="UP000663823"/>
    </source>
</evidence>
<evidence type="ECO:0000313" key="1">
    <source>
        <dbReference type="EMBL" id="CAF1435812.1"/>
    </source>
</evidence>
<evidence type="ECO:0000313" key="4">
    <source>
        <dbReference type="EMBL" id="CAF3909962.1"/>
    </source>
</evidence>
<dbReference type="EMBL" id="CAJOBD010008284">
    <property type="protein sequence ID" value="CAF4108902.1"/>
    <property type="molecule type" value="Genomic_DNA"/>
</dbReference>
<accession>A0A819BQ56</accession>
<evidence type="ECO:0000313" key="3">
    <source>
        <dbReference type="EMBL" id="CAF3800596.1"/>
    </source>
</evidence>
<dbReference type="EMBL" id="CAJNOT010005236">
    <property type="protein sequence ID" value="CAF1459632.1"/>
    <property type="molecule type" value="Genomic_DNA"/>
</dbReference>
<proteinExistence type="predicted"/>
<protein>
    <submittedName>
        <fullName evidence="3">Uncharacterized protein</fullName>
    </submittedName>
</protein>
<dbReference type="EMBL" id="CAJOBE010003970">
    <property type="protein sequence ID" value="CAF3909962.1"/>
    <property type="molecule type" value="Genomic_DNA"/>
</dbReference>
<sequence length="172" mass="21202">MLTLVARINIHSSSQRFTRYLLFNYPISSYTRHYYHSQNQLPQPQLSHYLINLHSWKLTHQPHEPTLHWNYRFRQQQHLQIDLEEEDQSIYCPKILNFPLMSKRRREFSPSLEISNKREKSSHFELKLPKRIWSNTNYEEHLIKSRYYHFNFHIISYNIFAQKLIKNNLFVI</sequence>
<organism evidence="3 6">
    <name type="scientific">Rotaria sordida</name>
    <dbReference type="NCBI Taxonomy" id="392033"/>
    <lineage>
        <taxon>Eukaryota</taxon>
        <taxon>Metazoa</taxon>
        <taxon>Spiralia</taxon>
        <taxon>Gnathifera</taxon>
        <taxon>Rotifera</taxon>
        <taxon>Eurotatoria</taxon>
        <taxon>Bdelloidea</taxon>
        <taxon>Philodinida</taxon>
        <taxon>Philodinidae</taxon>
        <taxon>Rotaria</taxon>
    </lineage>
</organism>
<evidence type="ECO:0000313" key="2">
    <source>
        <dbReference type="EMBL" id="CAF1459632.1"/>
    </source>
</evidence>
<gene>
    <name evidence="4" type="ORF">FNK824_LOCUS21040</name>
    <name evidence="5" type="ORF">JBS370_LOCUS32100</name>
    <name evidence="3" type="ORF">OTI717_LOCUS18252</name>
    <name evidence="1" type="ORF">RFH988_LOCUS36139</name>
    <name evidence="2" type="ORF">ZHD862_LOCUS35631</name>
</gene>
<dbReference type="AlphaFoldDB" id="A0A819BQ56"/>
<dbReference type="Proteomes" id="UP000663874">
    <property type="component" value="Unassembled WGS sequence"/>
</dbReference>
<dbReference type="Proteomes" id="UP000663836">
    <property type="component" value="Unassembled WGS sequence"/>
</dbReference>
<dbReference type="Proteomes" id="UP000663882">
    <property type="component" value="Unassembled WGS sequence"/>
</dbReference>
<dbReference type="Proteomes" id="UP000663864">
    <property type="component" value="Unassembled WGS sequence"/>
</dbReference>